<dbReference type="AlphaFoldDB" id="A0A6A4MEJ3"/>
<sequence>MHRVGAALASSIRDISRKENQVLEFQWHELARAAALENYVAKDINFGTGARAAMLQGVNELAEAVKVTMGPKGRNVIIEKKHGAPKVTKDGVTVAKSIEFGEKAKNIGAHLVKQVASATNSAAGDGNFL</sequence>
<evidence type="ECO:0000256" key="1">
    <source>
        <dbReference type="ARBA" id="ARBA00006607"/>
    </source>
</evidence>
<evidence type="ECO:0000313" key="6">
    <source>
        <dbReference type="Proteomes" id="UP000428333"/>
    </source>
</evidence>
<name>A0A6A4MEJ3_9ERIC</name>
<evidence type="ECO:0000256" key="2">
    <source>
        <dbReference type="ARBA" id="ARBA00022741"/>
    </source>
</evidence>
<proteinExistence type="inferred from homology"/>
<dbReference type="InterPro" id="IPR001844">
    <property type="entry name" value="Cpn60/GroEL"/>
</dbReference>
<dbReference type="GO" id="GO:0140662">
    <property type="term" value="F:ATP-dependent protein folding chaperone"/>
    <property type="evidence" value="ECO:0007669"/>
    <property type="project" value="InterPro"/>
</dbReference>
<dbReference type="InterPro" id="IPR017998">
    <property type="entry name" value="Chaperone_TCP-1"/>
</dbReference>
<comment type="caution">
    <text evidence="5">The sequence shown here is derived from an EMBL/GenBank/DDBJ whole genome shotgun (WGS) entry which is preliminary data.</text>
</comment>
<dbReference type="Proteomes" id="UP000428333">
    <property type="component" value="Linkage Group LG01"/>
</dbReference>
<dbReference type="GO" id="GO:0005524">
    <property type="term" value="F:ATP binding"/>
    <property type="evidence" value="ECO:0007669"/>
    <property type="project" value="UniProtKB-KW"/>
</dbReference>
<dbReference type="InterPro" id="IPR002423">
    <property type="entry name" value="Cpn60/GroEL/TCP-1"/>
</dbReference>
<keyword evidence="2" id="KW-0547">Nucleotide-binding</keyword>
<feature type="non-terminal residue" evidence="5">
    <location>
        <position position="1"/>
    </location>
</feature>
<dbReference type="Pfam" id="PF00118">
    <property type="entry name" value="Cpn60_TCP1"/>
    <property type="match status" value="1"/>
</dbReference>
<dbReference type="PRINTS" id="PR00304">
    <property type="entry name" value="TCOMPLEXTCP1"/>
</dbReference>
<keyword evidence="6" id="KW-1185">Reference proteome</keyword>
<dbReference type="GO" id="GO:0042026">
    <property type="term" value="P:protein refolding"/>
    <property type="evidence" value="ECO:0007669"/>
    <property type="project" value="InterPro"/>
</dbReference>
<evidence type="ECO:0000313" key="5">
    <source>
        <dbReference type="EMBL" id="KAE9467930.1"/>
    </source>
</evidence>
<gene>
    <name evidence="5" type="ORF">C3L33_00167</name>
</gene>
<organism evidence="5 6">
    <name type="scientific">Rhododendron williamsianum</name>
    <dbReference type="NCBI Taxonomy" id="262921"/>
    <lineage>
        <taxon>Eukaryota</taxon>
        <taxon>Viridiplantae</taxon>
        <taxon>Streptophyta</taxon>
        <taxon>Embryophyta</taxon>
        <taxon>Tracheophyta</taxon>
        <taxon>Spermatophyta</taxon>
        <taxon>Magnoliopsida</taxon>
        <taxon>eudicotyledons</taxon>
        <taxon>Gunneridae</taxon>
        <taxon>Pentapetalae</taxon>
        <taxon>asterids</taxon>
        <taxon>Ericales</taxon>
        <taxon>Ericaceae</taxon>
        <taxon>Ericoideae</taxon>
        <taxon>Rhodoreae</taxon>
        <taxon>Rhododendron</taxon>
    </lineage>
</organism>
<reference evidence="5 6" key="1">
    <citation type="journal article" date="2019" name="Genome Biol. Evol.">
        <title>The Rhododendron genome and chromosomal organization provide insight into shared whole-genome duplications across the heath family (Ericaceae).</title>
        <authorList>
            <person name="Soza V.L."/>
            <person name="Lindsley D."/>
            <person name="Waalkes A."/>
            <person name="Ramage E."/>
            <person name="Patwardhan R.P."/>
            <person name="Burton J.N."/>
            <person name="Adey A."/>
            <person name="Kumar A."/>
            <person name="Qiu R."/>
            <person name="Shendure J."/>
            <person name="Hall B."/>
        </authorList>
    </citation>
    <scope>NUCLEOTIDE SEQUENCE [LARGE SCALE GENOMIC DNA]</scope>
    <source>
        <strain evidence="5">RSF 1966-606</strain>
    </source>
</reference>
<accession>A0A6A4MEJ3</accession>
<protein>
    <submittedName>
        <fullName evidence="5">Uncharacterized protein</fullName>
    </submittedName>
</protein>
<dbReference type="PANTHER" id="PTHR45633">
    <property type="entry name" value="60 KDA HEAT SHOCK PROTEIN, MITOCHONDRIAL"/>
    <property type="match status" value="1"/>
</dbReference>
<comment type="similarity">
    <text evidence="1">Belongs to the chaperonin (HSP60) family.</text>
</comment>
<keyword evidence="4" id="KW-0143">Chaperone</keyword>
<evidence type="ECO:0000256" key="4">
    <source>
        <dbReference type="ARBA" id="ARBA00023186"/>
    </source>
</evidence>
<dbReference type="InterPro" id="IPR027413">
    <property type="entry name" value="GROEL-like_equatorial_sf"/>
</dbReference>
<dbReference type="Gene3D" id="1.10.560.10">
    <property type="entry name" value="GroEL-like equatorial domain"/>
    <property type="match status" value="1"/>
</dbReference>
<keyword evidence="3" id="KW-0067">ATP-binding</keyword>
<dbReference type="SUPFAM" id="SSF48592">
    <property type="entry name" value="GroEL equatorial domain-like"/>
    <property type="match status" value="1"/>
</dbReference>
<dbReference type="OrthoDB" id="1723571at2759"/>
<evidence type="ECO:0000256" key="3">
    <source>
        <dbReference type="ARBA" id="ARBA00022840"/>
    </source>
</evidence>
<dbReference type="EMBL" id="QEFC01000005">
    <property type="protein sequence ID" value="KAE9467930.1"/>
    <property type="molecule type" value="Genomic_DNA"/>
</dbReference>